<dbReference type="Proteomes" id="UP000054988">
    <property type="component" value="Unassembled WGS sequence"/>
</dbReference>
<protein>
    <submittedName>
        <fullName evidence="1">Uncharacterized protein</fullName>
    </submittedName>
</protein>
<proteinExistence type="predicted"/>
<reference evidence="1 2" key="1">
    <citation type="submission" date="2015-12" db="EMBL/GenBank/DDBJ databases">
        <title>Draft genome sequence of Moniliophthora roreri, the causal agent of frosty pod rot of cacao.</title>
        <authorList>
            <person name="Aime M.C."/>
            <person name="Diaz-Valderrama J.R."/>
            <person name="Kijpornyongpan T."/>
            <person name="Phillips-Mora W."/>
        </authorList>
    </citation>
    <scope>NUCLEOTIDE SEQUENCE [LARGE SCALE GENOMIC DNA]</scope>
    <source>
        <strain evidence="1 2">MCA 2952</strain>
    </source>
</reference>
<sequence>MPVARSALPALVAFQQDFEQFSCIKDINCVQLYGYNLETLLPALVFHDAPVPFSQIFEQNQLSPLLYTYICCQFGVAQIASSDLDICKLWINPRTGQPSRGPFVGLSQDIAYLAFGLISRSTSNNPTLSLQTYSDSTTIFNYLIQTLTTHNILKGIAQSSRVIIQFMANKDITSVLSSLPGTIYHRTHHEIIARWPEDRKKWYYKLYNQKNILDAMWESKVDMNDGSTGFMVLPSDIQDLQNQ</sequence>
<organism evidence="1 2">
    <name type="scientific">Moniliophthora roreri</name>
    <name type="common">Frosty pod rot fungus</name>
    <name type="synonym">Monilia roreri</name>
    <dbReference type="NCBI Taxonomy" id="221103"/>
    <lineage>
        <taxon>Eukaryota</taxon>
        <taxon>Fungi</taxon>
        <taxon>Dikarya</taxon>
        <taxon>Basidiomycota</taxon>
        <taxon>Agaricomycotina</taxon>
        <taxon>Agaricomycetes</taxon>
        <taxon>Agaricomycetidae</taxon>
        <taxon>Agaricales</taxon>
        <taxon>Marasmiineae</taxon>
        <taxon>Marasmiaceae</taxon>
        <taxon>Moniliophthora</taxon>
    </lineage>
</organism>
<accession>A0A0W0ETY3</accession>
<dbReference type="AlphaFoldDB" id="A0A0W0ETY3"/>
<gene>
    <name evidence="1" type="ORF">WG66_19897</name>
</gene>
<comment type="caution">
    <text evidence="1">The sequence shown here is derived from an EMBL/GenBank/DDBJ whole genome shotgun (WGS) entry which is preliminary data.</text>
</comment>
<evidence type="ECO:0000313" key="2">
    <source>
        <dbReference type="Proteomes" id="UP000054988"/>
    </source>
</evidence>
<evidence type="ECO:0000313" key="1">
    <source>
        <dbReference type="EMBL" id="KTB27527.1"/>
    </source>
</evidence>
<dbReference type="EMBL" id="LATX01002539">
    <property type="protein sequence ID" value="KTB27527.1"/>
    <property type="molecule type" value="Genomic_DNA"/>
</dbReference>
<name>A0A0W0ETY3_MONRR</name>